<keyword evidence="11" id="KW-1185">Reference proteome</keyword>
<proteinExistence type="inferred from homology"/>
<keyword evidence="4" id="KW-1134">Transmembrane beta strand</keyword>
<dbReference type="GO" id="GO:0030150">
    <property type="term" value="P:protein import into mitochondrial matrix"/>
    <property type="evidence" value="ECO:0007669"/>
    <property type="project" value="InterPro"/>
</dbReference>
<keyword evidence="5" id="KW-0812">Transmembrane</keyword>
<name>A0AAV8ZUR5_9CUCU</name>
<dbReference type="InterPro" id="IPR027246">
    <property type="entry name" value="Porin_Euk/Tom40"/>
</dbReference>
<dbReference type="Proteomes" id="UP001162156">
    <property type="component" value="Unassembled WGS sequence"/>
</dbReference>
<dbReference type="Pfam" id="PF01459">
    <property type="entry name" value="Porin_3"/>
    <property type="match status" value="1"/>
</dbReference>
<organism evidence="10 11">
    <name type="scientific">Rhamnusium bicolor</name>
    <dbReference type="NCBI Taxonomy" id="1586634"/>
    <lineage>
        <taxon>Eukaryota</taxon>
        <taxon>Metazoa</taxon>
        <taxon>Ecdysozoa</taxon>
        <taxon>Arthropoda</taxon>
        <taxon>Hexapoda</taxon>
        <taxon>Insecta</taxon>
        <taxon>Pterygota</taxon>
        <taxon>Neoptera</taxon>
        <taxon>Endopterygota</taxon>
        <taxon>Coleoptera</taxon>
        <taxon>Polyphaga</taxon>
        <taxon>Cucujiformia</taxon>
        <taxon>Chrysomeloidea</taxon>
        <taxon>Cerambycidae</taxon>
        <taxon>Lepturinae</taxon>
        <taxon>Rhagiini</taxon>
        <taxon>Rhamnusium</taxon>
    </lineage>
</organism>
<dbReference type="EMBL" id="JANEYF010000382">
    <property type="protein sequence ID" value="KAJ8970285.1"/>
    <property type="molecule type" value="Genomic_DNA"/>
</dbReference>
<keyword evidence="9" id="KW-0472">Membrane</keyword>
<keyword evidence="8" id="KW-0496">Mitochondrion</keyword>
<dbReference type="InterPro" id="IPR023614">
    <property type="entry name" value="Porin_dom_sf"/>
</dbReference>
<protein>
    <submittedName>
        <fullName evidence="10">Uncharacterized protein</fullName>
    </submittedName>
</protein>
<dbReference type="AlphaFoldDB" id="A0AAV8ZUR5"/>
<keyword evidence="3" id="KW-0813">Transport</keyword>
<keyword evidence="6" id="KW-1000">Mitochondrion outer membrane</keyword>
<dbReference type="InterPro" id="IPR037930">
    <property type="entry name" value="Tom40"/>
</dbReference>
<sequence length="80" mass="8283">MSSVQNSKFQVGQLTLNYRGNDYTASCTVANPDIISGSGVIVLHYLQAVTSRLALGSELAYQKGPGIPGGEIALLSAAAK</sequence>
<evidence type="ECO:0000256" key="3">
    <source>
        <dbReference type="ARBA" id="ARBA00022448"/>
    </source>
</evidence>
<evidence type="ECO:0000256" key="2">
    <source>
        <dbReference type="ARBA" id="ARBA00010510"/>
    </source>
</evidence>
<evidence type="ECO:0000256" key="8">
    <source>
        <dbReference type="ARBA" id="ARBA00023128"/>
    </source>
</evidence>
<evidence type="ECO:0000256" key="7">
    <source>
        <dbReference type="ARBA" id="ARBA00022927"/>
    </source>
</evidence>
<keyword evidence="7" id="KW-0653">Protein transport</keyword>
<evidence type="ECO:0000256" key="1">
    <source>
        <dbReference type="ARBA" id="ARBA00004374"/>
    </source>
</evidence>
<dbReference type="GO" id="GO:0008320">
    <property type="term" value="F:protein transmembrane transporter activity"/>
    <property type="evidence" value="ECO:0007669"/>
    <property type="project" value="InterPro"/>
</dbReference>
<accession>A0AAV8ZUR5</accession>
<comment type="subcellular location">
    <subcellularLocation>
        <location evidence="1">Mitochondrion outer membrane</location>
        <topology evidence="1">Multi-pass membrane protein</topology>
    </subcellularLocation>
</comment>
<dbReference type="Gene3D" id="2.40.160.10">
    <property type="entry name" value="Porin"/>
    <property type="match status" value="1"/>
</dbReference>
<reference evidence="10" key="1">
    <citation type="journal article" date="2023" name="Insect Mol. Biol.">
        <title>Genome sequencing provides insights into the evolution of gene families encoding plant cell wall-degrading enzymes in longhorned beetles.</title>
        <authorList>
            <person name="Shin N.R."/>
            <person name="Okamura Y."/>
            <person name="Kirsch R."/>
            <person name="Pauchet Y."/>
        </authorList>
    </citation>
    <scope>NUCLEOTIDE SEQUENCE</scope>
    <source>
        <strain evidence="10">RBIC_L_NR</strain>
    </source>
</reference>
<evidence type="ECO:0000256" key="4">
    <source>
        <dbReference type="ARBA" id="ARBA00022452"/>
    </source>
</evidence>
<evidence type="ECO:0000256" key="5">
    <source>
        <dbReference type="ARBA" id="ARBA00022692"/>
    </source>
</evidence>
<dbReference type="PANTHER" id="PTHR10802">
    <property type="entry name" value="MITOCHONDRIAL IMPORT RECEPTOR SUBUNIT TOM40"/>
    <property type="match status" value="1"/>
</dbReference>
<dbReference type="GO" id="GO:0005741">
    <property type="term" value="C:mitochondrial outer membrane"/>
    <property type="evidence" value="ECO:0007669"/>
    <property type="project" value="UniProtKB-SubCell"/>
</dbReference>
<evidence type="ECO:0000256" key="6">
    <source>
        <dbReference type="ARBA" id="ARBA00022787"/>
    </source>
</evidence>
<evidence type="ECO:0000313" key="11">
    <source>
        <dbReference type="Proteomes" id="UP001162156"/>
    </source>
</evidence>
<evidence type="ECO:0000256" key="9">
    <source>
        <dbReference type="ARBA" id="ARBA00023136"/>
    </source>
</evidence>
<comment type="similarity">
    <text evidence="2">Belongs to the Tom40 family.</text>
</comment>
<comment type="caution">
    <text evidence="10">The sequence shown here is derived from an EMBL/GenBank/DDBJ whole genome shotgun (WGS) entry which is preliminary data.</text>
</comment>
<evidence type="ECO:0000313" key="10">
    <source>
        <dbReference type="EMBL" id="KAJ8970285.1"/>
    </source>
</evidence>
<gene>
    <name evidence="10" type="ORF">NQ314_001315</name>
</gene>